<keyword evidence="1" id="KW-0472">Membrane</keyword>
<name>A0A097P962_9ABAC</name>
<protein>
    <submittedName>
        <fullName evidence="2">Orf105</fullName>
    </submittedName>
</protein>
<dbReference type="SUPFAM" id="SSF52540">
    <property type="entry name" value="P-loop containing nucleoside triphosphate hydrolases"/>
    <property type="match status" value="1"/>
</dbReference>
<evidence type="ECO:0000313" key="3">
    <source>
        <dbReference type="Proteomes" id="UP000201917"/>
    </source>
</evidence>
<accession>A0A097P962</accession>
<dbReference type="KEGG" id="vg:26382560"/>
<dbReference type="EMBL" id="KJ676450">
    <property type="protein sequence ID" value="AIU41344.1"/>
    <property type="molecule type" value="Genomic_DNA"/>
</dbReference>
<keyword evidence="3" id="KW-1185">Reference proteome</keyword>
<dbReference type="Proteomes" id="UP000201917">
    <property type="component" value="Segment"/>
</dbReference>
<reference evidence="2 3" key="1">
    <citation type="journal article" date="2014" name="PLoS ONE">
        <title>Genomic Sequencing and Analysis of Sucra jujuba Nucleopolyhedrovirus.</title>
        <authorList>
            <person name="Liu X."/>
            <person name="Yin F."/>
            <person name="Zhu Z."/>
            <person name="Hou D."/>
            <person name="Wang J."/>
            <person name="Zhang L."/>
            <person name="Wang M."/>
            <person name="Wang H."/>
            <person name="Hu Z."/>
            <person name="Deng F."/>
        </authorList>
    </citation>
    <scope>NUCLEOTIDE SEQUENCE [LARGE SCALE GENOMIC DNA]</scope>
    <source>
        <strain evidence="2">473</strain>
    </source>
</reference>
<dbReference type="RefSeq" id="YP_009186796.1">
    <property type="nucleotide sequence ID" value="NC_028636.1"/>
</dbReference>
<organism evidence="2 3">
    <name type="scientific">Sucra jujuba nucleopolyhedrovirus</name>
    <dbReference type="NCBI Taxonomy" id="1563660"/>
    <lineage>
        <taxon>Viruses</taxon>
        <taxon>Viruses incertae sedis</taxon>
        <taxon>Naldaviricetes</taxon>
        <taxon>Lefavirales</taxon>
        <taxon>Baculoviridae</taxon>
        <taxon>Alphabaculovirus</taxon>
        <taxon>Alphabaculovirus sujujubae</taxon>
    </lineage>
</organism>
<evidence type="ECO:0000256" key="1">
    <source>
        <dbReference type="SAM" id="Phobius"/>
    </source>
</evidence>
<dbReference type="InterPro" id="IPR027417">
    <property type="entry name" value="P-loop_NTPase"/>
</dbReference>
<dbReference type="GeneID" id="26382560"/>
<dbReference type="OrthoDB" id="3998at10239"/>
<dbReference type="Gene3D" id="3.40.50.300">
    <property type="entry name" value="P-loop containing nucleotide triphosphate hydrolases"/>
    <property type="match status" value="1"/>
</dbReference>
<keyword evidence="1" id="KW-0812">Transmembrane</keyword>
<feature type="transmembrane region" description="Helical" evidence="1">
    <location>
        <begin position="84"/>
        <end position="104"/>
    </location>
</feature>
<proteinExistence type="predicted"/>
<evidence type="ECO:0000313" key="2">
    <source>
        <dbReference type="EMBL" id="AIU41344.1"/>
    </source>
</evidence>
<sequence length="448" mass="51710">MYCLNMRTLRLFFLVKICSNVRQFEKKFCLSFKKKRPKVLFETSTHSVYILCGVQQLAMHKYTTEYKLLRELVSIKRAQWSSMFSFLSCFAILVGISCYGASVANTQINAISNSVAAQYHSQNVLRQKIVEAIRNSEVDKNNPTEFYFSLTTRYQNVMLKVNTFAQSAAKYNDKENVNGLAAPPPTYFDNLLINVPASPDYAGYLRNVTKAPIINNVFLFAGGHGLGKSYAAVQLGYLLNRFANAVVIISMPMTSSINENFLNDIGGILDTIESALQKNCYIVWAFDELDTYLVQRRQDYQEKTLTQFAEYTGFVANKNRVLIFTMNNYELLAHNYWQDEMSIKNTTIEYKYIKDFRKALGYTKLSENQFLQEGQLSRLYSFIGNKLFVYKPFDKTAAQLFAQKYLKTHNIEWNDKIEKRLFSNNSTTVTYTVRTLKIAMDDIINYDK</sequence>
<keyword evidence="1" id="KW-1133">Transmembrane helix</keyword>